<evidence type="ECO:0000313" key="1">
    <source>
        <dbReference type="EMBL" id="PON49840.1"/>
    </source>
</evidence>
<proteinExistence type="predicted"/>
<comment type="caution">
    <text evidence="1">The sequence shown here is derived from an EMBL/GenBank/DDBJ whole genome shotgun (WGS) entry which is preliminary data.</text>
</comment>
<dbReference type="OrthoDB" id="1194100at2759"/>
<dbReference type="Proteomes" id="UP000237105">
    <property type="component" value="Unassembled WGS sequence"/>
</dbReference>
<dbReference type="Gene3D" id="2.40.70.10">
    <property type="entry name" value="Acid Proteases"/>
    <property type="match status" value="1"/>
</dbReference>
<dbReference type="SUPFAM" id="SSF50630">
    <property type="entry name" value="Acid proteases"/>
    <property type="match status" value="1"/>
</dbReference>
<dbReference type="InterPro" id="IPR021109">
    <property type="entry name" value="Peptidase_aspartic_dom_sf"/>
</dbReference>
<dbReference type="PANTHER" id="PTHR12917">
    <property type="entry name" value="ASPARTYL PROTEASE DDI-RELATED"/>
    <property type="match status" value="1"/>
</dbReference>
<dbReference type="PANTHER" id="PTHR12917:SF18">
    <property type="entry name" value="DNA DAMAGE-INDUCIBLE PROTEIN 1-LIKE"/>
    <property type="match status" value="1"/>
</dbReference>
<evidence type="ECO:0000313" key="2">
    <source>
        <dbReference type="Proteomes" id="UP000237105"/>
    </source>
</evidence>
<dbReference type="Pfam" id="PF13975">
    <property type="entry name" value="gag-asp_proteas"/>
    <property type="match status" value="1"/>
</dbReference>
<protein>
    <submittedName>
        <fullName evidence="1">Aspartic peptidase domain containing protein</fullName>
    </submittedName>
</protein>
<sequence length="145" mass="15762">MIDTGATNNFMSRRVADRLGLIVTKNSTRLKAVNSDAMPIYGSAVSSLKVGTWQAECNFTVVNLDDFDLILCIEFLGLAKAFVAPHIKGILIGDERSPYFVHVVSKGPDVGKSKEIELQTAKQFKAGVKRGEQAYVAASIEIKAE</sequence>
<gene>
    <name evidence="1" type="ORF">PanWU01x14_227390</name>
</gene>
<organism evidence="1 2">
    <name type="scientific">Parasponia andersonii</name>
    <name type="common">Sponia andersonii</name>
    <dbReference type="NCBI Taxonomy" id="3476"/>
    <lineage>
        <taxon>Eukaryota</taxon>
        <taxon>Viridiplantae</taxon>
        <taxon>Streptophyta</taxon>
        <taxon>Embryophyta</taxon>
        <taxon>Tracheophyta</taxon>
        <taxon>Spermatophyta</taxon>
        <taxon>Magnoliopsida</taxon>
        <taxon>eudicotyledons</taxon>
        <taxon>Gunneridae</taxon>
        <taxon>Pentapetalae</taxon>
        <taxon>rosids</taxon>
        <taxon>fabids</taxon>
        <taxon>Rosales</taxon>
        <taxon>Cannabaceae</taxon>
        <taxon>Parasponia</taxon>
    </lineage>
</organism>
<keyword evidence="2" id="KW-1185">Reference proteome</keyword>
<accession>A0A2P5BM60</accession>
<dbReference type="EMBL" id="JXTB01000253">
    <property type="protein sequence ID" value="PON49840.1"/>
    <property type="molecule type" value="Genomic_DNA"/>
</dbReference>
<dbReference type="CDD" id="cd00303">
    <property type="entry name" value="retropepsin_like"/>
    <property type="match status" value="1"/>
</dbReference>
<reference evidence="2" key="1">
    <citation type="submission" date="2016-06" db="EMBL/GenBank/DDBJ databases">
        <title>Parallel loss of symbiosis genes in relatives of nitrogen-fixing non-legume Parasponia.</title>
        <authorList>
            <person name="Van Velzen R."/>
            <person name="Holmer R."/>
            <person name="Bu F."/>
            <person name="Rutten L."/>
            <person name="Van Zeijl A."/>
            <person name="Liu W."/>
            <person name="Santuari L."/>
            <person name="Cao Q."/>
            <person name="Sharma T."/>
            <person name="Shen D."/>
            <person name="Roswanjaya Y."/>
            <person name="Wardhani T."/>
            <person name="Kalhor M.S."/>
            <person name="Jansen J."/>
            <person name="Van den Hoogen J."/>
            <person name="Gungor B."/>
            <person name="Hartog M."/>
            <person name="Hontelez J."/>
            <person name="Verver J."/>
            <person name="Yang W.-C."/>
            <person name="Schijlen E."/>
            <person name="Repin R."/>
            <person name="Schilthuizen M."/>
            <person name="Schranz E."/>
            <person name="Heidstra R."/>
            <person name="Miyata K."/>
            <person name="Fedorova E."/>
            <person name="Kohlen W."/>
            <person name="Bisseling T."/>
            <person name="Smit S."/>
            <person name="Geurts R."/>
        </authorList>
    </citation>
    <scope>NUCLEOTIDE SEQUENCE [LARGE SCALE GENOMIC DNA]</scope>
    <source>
        <strain evidence="2">cv. WU1-14</strain>
    </source>
</reference>
<name>A0A2P5BM60_PARAD</name>
<dbReference type="AlphaFoldDB" id="A0A2P5BM60"/>